<dbReference type="SMART" id="SM00487">
    <property type="entry name" value="DEXDc"/>
    <property type="match status" value="1"/>
</dbReference>
<dbReference type="FunFam" id="3.40.50.300:FF:003770">
    <property type="entry name" value="ATP-dependent RNA helicase DHR1, putative"/>
    <property type="match status" value="1"/>
</dbReference>
<dbReference type="CDD" id="cd17982">
    <property type="entry name" value="DEXHc_DHX37"/>
    <property type="match status" value="1"/>
</dbReference>
<dbReference type="SMART" id="SM00490">
    <property type="entry name" value="HELICc"/>
    <property type="match status" value="1"/>
</dbReference>
<keyword evidence="15" id="KW-1185">Reference proteome</keyword>
<dbReference type="InterPro" id="IPR007502">
    <property type="entry name" value="Helicase-assoc_dom"/>
</dbReference>
<evidence type="ECO:0000256" key="11">
    <source>
        <dbReference type="SAM" id="MobiDB-lite"/>
    </source>
</evidence>
<evidence type="ECO:0000259" key="12">
    <source>
        <dbReference type="PROSITE" id="PS51192"/>
    </source>
</evidence>
<evidence type="ECO:0000256" key="6">
    <source>
        <dbReference type="ARBA" id="ARBA00022806"/>
    </source>
</evidence>
<evidence type="ECO:0000256" key="5">
    <source>
        <dbReference type="ARBA" id="ARBA00022801"/>
    </source>
</evidence>
<dbReference type="InterPro" id="IPR014001">
    <property type="entry name" value="Helicase_ATP-bd"/>
</dbReference>
<protein>
    <recommendedName>
        <fullName evidence="3">RNA helicase</fullName>
        <ecNumber evidence="3">3.6.4.13</ecNumber>
    </recommendedName>
</protein>
<organism evidence="14 15">
    <name type="scientific">Polysphondylium violaceum</name>
    <dbReference type="NCBI Taxonomy" id="133409"/>
    <lineage>
        <taxon>Eukaryota</taxon>
        <taxon>Amoebozoa</taxon>
        <taxon>Evosea</taxon>
        <taxon>Eumycetozoa</taxon>
        <taxon>Dictyostelia</taxon>
        <taxon>Dictyosteliales</taxon>
        <taxon>Dictyosteliaceae</taxon>
        <taxon>Polysphondylium</taxon>
    </lineage>
</organism>
<dbReference type="GO" id="GO:0003723">
    <property type="term" value="F:RNA binding"/>
    <property type="evidence" value="ECO:0007669"/>
    <property type="project" value="UniProtKB-KW"/>
</dbReference>
<dbReference type="FunFam" id="3.40.50.300:FF:000637">
    <property type="entry name" value="ATP-dependent RNA helicase DHX37/DHR1"/>
    <property type="match status" value="1"/>
</dbReference>
<dbReference type="Pfam" id="PF23362">
    <property type="entry name" value="DHX37_C"/>
    <property type="match status" value="1"/>
</dbReference>
<dbReference type="InterPro" id="IPR002464">
    <property type="entry name" value="DNA/RNA_helicase_DEAH_CS"/>
</dbReference>
<feature type="compositionally biased region" description="Acidic residues" evidence="11">
    <location>
        <begin position="190"/>
        <end position="202"/>
    </location>
</feature>
<dbReference type="CDD" id="cd18791">
    <property type="entry name" value="SF2_C_RHA"/>
    <property type="match status" value="1"/>
</dbReference>
<keyword evidence="8" id="KW-0694">RNA-binding</keyword>
<dbReference type="GO" id="GO:0005730">
    <property type="term" value="C:nucleolus"/>
    <property type="evidence" value="ECO:0007669"/>
    <property type="project" value="UniProtKB-SubCell"/>
</dbReference>
<feature type="region of interest" description="Disordered" evidence="11">
    <location>
        <begin position="731"/>
        <end position="834"/>
    </location>
</feature>
<dbReference type="Gene3D" id="1.20.120.1080">
    <property type="match status" value="1"/>
</dbReference>
<dbReference type="OrthoDB" id="10253254at2759"/>
<keyword evidence="4" id="KW-0547">Nucleotide-binding</keyword>
<feature type="compositionally biased region" description="Low complexity" evidence="11">
    <location>
        <begin position="286"/>
        <end position="298"/>
    </location>
</feature>
<feature type="region of interest" description="Disordered" evidence="11">
    <location>
        <begin position="1051"/>
        <end position="1092"/>
    </location>
</feature>
<keyword evidence="7" id="KW-0067">ATP-binding</keyword>
<feature type="region of interest" description="Disordered" evidence="11">
    <location>
        <begin position="42"/>
        <end position="75"/>
    </location>
</feature>
<feature type="compositionally biased region" description="Basic and acidic residues" evidence="11">
    <location>
        <begin position="63"/>
        <end position="75"/>
    </location>
</feature>
<evidence type="ECO:0000313" key="15">
    <source>
        <dbReference type="Proteomes" id="UP000695562"/>
    </source>
</evidence>
<proteinExistence type="inferred from homology"/>
<dbReference type="InterPro" id="IPR056371">
    <property type="entry name" value="DHX37-like_C"/>
</dbReference>
<dbReference type="EC" id="3.6.4.13" evidence="3"/>
<dbReference type="GO" id="GO:0005524">
    <property type="term" value="F:ATP binding"/>
    <property type="evidence" value="ECO:0007669"/>
    <property type="project" value="UniProtKB-KW"/>
</dbReference>
<dbReference type="SMART" id="SM00847">
    <property type="entry name" value="HA2"/>
    <property type="match status" value="1"/>
</dbReference>
<dbReference type="EMBL" id="AJWJ01000130">
    <property type="protein sequence ID" value="KAF2074785.1"/>
    <property type="molecule type" value="Genomic_DNA"/>
</dbReference>
<dbReference type="PANTHER" id="PTHR18934:SF99">
    <property type="entry name" value="ATP-DEPENDENT RNA HELICASE DHX37-RELATED"/>
    <property type="match status" value="1"/>
</dbReference>
<sequence length="1419" mass="163841">MSTNPLKKALSKNKKLTREERLKATIRGKIDKHAERKKLMEDLVSNSMSSENRDLLKASSSLGKKETNKESIQRQKKEIELKVVGAVPKDKYQRDVPLDKKVIRPDNIPEEWDDVLDPIVEKSVPIQVPQLEPETLDRLAVEKIHKQVEKRRQEKSKKKFFFWKEEDVERDYVEYQDQSQEKGSYLKDPEDPDQESDSEDENTVQLAIKTSKEQQDKMDTTEKEKEESITKQDKVVDKKLDDVESNKKRKGTSNNVPLDTKKSKQNKQDTVAKSVQETITTNATTTSTTTTKSTTGNRTKTKANKTSVQVEEEKIDNQDEIVEDKETLVKEDLERYNLSMEVFGKMEEEAREIFLTTTTGIEKVENQLKDVDPDLIQEFKYSVFHVQVNRLPEVVESRENLPIMMEEHNIVEKIKDNDVIIICGETGSGKTTQVPQFLYEAGFGHQDPRSDFPGIIGVTQPRRVAAVSTAQRVAHELNVEFGKEVGYQIRYDKKLDTSINKIKFMTDGILMREVQSDLLLTNYSAILIDEAHERNLNTDILIGLLSRIVPLRKKLYLKSLRDPTADRIKPLKLVIMSATLRVEDFTKNTILFRRPPPVINIPTRQFPVTIHFNKKTELVNYIDEAYKKVVKIHKRLPAGGILVFVTGKQEIEQLCSKLRRAYPMKAINQSFKESMDKIDESFKDNDDQNDVKTSKHIYGDADDFDFDNEVSNDFDEDFAKDNHDDFDQFEVLSDSEMMVEENEEVEQEEEEEEEPEENEEQEEVEEEEEEEQEENEENEQEEVEEEGEQDENEVEVEEQEEQEENETKDEEMKDKENEEEEEEDGDDENTKGPLYVLPLYSTLPTAKQMRVFQKPPLGARLVVVATNLAETSLTIPNIKYVVDTGRVKGRFYNKDNGISSFEVSWTSKASADQRAGRAGRTGPGHCYRIYSSAVYNDHFEQFSKPEILLIPIDGMILQMKSMGIQKITGFPFPTPPDEVSLKVAIRTLVNLGALEMKTCQITELGNKMAQFPVHPRHSKMILLGQEQNCLPFVLAIVSILTVKDPFIREAYENPNEQEQPIPEDLEETEKQRLEKERENRRKHQQRLKNSMRKWQHKDSDIISILKVVGAYDYQARKTPDDMDSFCETHFLNPKSMSEIHKLRYQLSEIVNSIVASQTEDPTPVIDISKPLLPPTSTQELIIKQVITAGLIDQVSRIKEGSSFNKNLIEFQTAVGNIESTFIHPTSNLFQQSPEYVVYCDIIETSRPYMKLVTEINPSWLALLGKPLCTDFKPLDQPEPSYSPKHDMVRCCVKPMFGTHFWEMPLMKIPHPDKTQRLRYFAKALLDGEVFNPLIYLVPYLSTISKIVTQPNTQVRVYKLIQALKSKSIDTKERLLDIWLEDPNFLYAEYCLWFDVNIHKTIKEMWPPLDSVNIPLILMK</sequence>
<evidence type="ECO:0000256" key="8">
    <source>
        <dbReference type="ARBA" id="ARBA00022884"/>
    </source>
</evidence>
<keyword evidence="5" id="KW-0378">Hydrolase</keyword>
<feature type="region of interest" description="Disordered" evidence="11">
    <location>
        <begin position="286"/>
        <end position="311"/>
    </location>
</feature>
<evidence type="ECO:0000256" key="7">
    <source>
        <dbReference type="ARBA" id="ARBA00022840"/>
    </source>
</evidence>
<reference evidence="14" key="1">
    <citation type="submission" date="2020-01" db="EMBL/GenBank/DDBJ databases">
        <title>Development of genomics and gene disruption for Polysphondylium violaceum indicates a role for the polyketide synthase stlB in stalk morphogenesis.</title>
        <authorList>
            <person name="Narita B."/>
            <person name="Kawabe Y."/>
            <person name="Kin K."/>
            <person name="Saito T."/>
            <person name="Gibbs R."/>
            <person name="Kuspa A."/>
            <person name="Muzny D."/>
            <person name="Queller D."/>
            <person name="Richards S."/>
            <person name="Strassman J."/>
            <person name="Sucgang R."/>
            <person name="Worley K."/>
            <person name="Schaap P."/>
        </authorList>
    </citation>
    <scope>NUCLEOTIDE SEQUENCE</scope>
    <source>
        <strain evidence="14">QSvi11</strain>
    </source>
</reference>
<evidence type="ECO:0000259" key="13">
    <source>
        <dbReference type="PROSITE" id="PS51194"/>
    </source>
</evidence>
<evidence type="ECO:0000256" key="10">
    <source>
        <dbReference type="ARBA" id="ARBA00047984"/>
    </source>
</evidence>
<feature type="domain" description="Helicase C-terminal" evidence="13">
    <location>
        <begin position="775"/>
        <end position="963"/>
    </location>
</feature>
<dbReference type="Pfam" id="PF07717">
    <property type="entry name" value="OB_NTP_bind"/>
    <property type="match status" value="1"/>
</dbReference>
<keyword evidence="9" id="KW-0539">Nucleus</keyword>
<dbReference type="GO" id="GO:0016787">
    <property type="term" value="F:hydrolase activity"/>
    <property type="evidence" value="ECO:0007669"/>
    <property type="project" value="UniProtKB-KW"/>
</dbReference>
<dbReference type="PROSITE" id="PS51194">
    <property type="entry name" value="HELICASE_CTER"/>
    <property type="match status" value="1"/>
</dbReference>
<dbReference type="GO" id="GO:0003724">
    <property type="term" value="F:RNA helicase activity"/>
    <property type="evidence" value="ECO:0007669"/>
    <property type="project" value="UniProtKB-EC"/>
</dbReference>
<dbReference type="PANTHER" id="PTHR18934">
    <property type="entry name" value="ATP-DEPENDENT RNA HELICASE"/>
    <property type="match status" value="1"/>
</dbReference>
<evidence type="ECO:0000313" key="14">
    <source>
        <dbReference type="EMBL" id="KAF2074785.1"/>
    </source>
</evidence>
<feature type="compositionally biased region" description="Basic and acidic residues" evidence="11">
    <location>
        <begin position="680"/>
        <end position="699"/>
    </location>
</feature>
<feature type="compositionally biased region" description="Basic and acidic residues" evidence="11">
    <location>
        <begin position="1068"/>
        <end position="1079"/>
    </location>
</feature>
<feature type="compositionally biased region" description="Basic and acidic residues" evidence="11">
    <location>
        <begin position="210"/>
        <end position="246"/>
    </location>
</feature>
<evidence type="ECO:0000256" key="4">
    <source>
        <dbReference type="ARBA" id="ARBA00022741"/>
    </source>
</evidence>
<comment type="catalytic activity">
    <reaction evidence="10">
        <text>ATP + H2O = ADP + phosphate + H(+)</text>
        <dbReference type="Rhea" id="RHEA:13065"/>
        <dbReference type="ChEBI" id="CHEBI:15377"/>
        <dbReference type="ChEBI" id="CHEBI:15378"/>
        <dbReference type="ChEBI" id="CHEBI:30616"/>
        <dbReference type="ChEBI" id="CHEBI:43474"/>
        <dbReference type="ChEBI" id="CHEBI:456216"/>
        <dbReference type="EC" id="3.6.4.13"/>
    </reaction>
</comment>
<dbReference type="Pfam" id="PF00271">
    <property type="entry name" value="Helicase_C"/>
    <property type="match status" value="1"/>
</dbReference>
<comment type="similarity">
    <text evidence="2">Belongs to the DEAD box helicase family. DEAH subfamily.</text>
</comment>
<dbReference type="InterPro" id="IPR001650">
    <property type="entry name" value="Helicase_C-like"/>
</dbReference>
<evidence type="ECO:0000256" key="2">
    <source>
        <dbReference type="ARBA" id="ARBA00008792"/>
    </source>
</evidence>
<dbReference type="InterPro" id="IPR027417">
    <property type="entry name" value="P-loop_NTPase"/>
</dbReference>
<keyword evidence="6" id="KW-0347">Helicase</keyword>
<feature type="region of interest" description="Disordered" evidence="11">
    <location>
        <begin position="680"/>
        <end position="705"/>
    </location>
</feature>
<dbReference type="PROSITE" id="PS51192">
    <property type="entry name" value="HELICASE_ATP_BIND_1"/>
    <property type="match status" value="1"/>
</dbReference>
<dbReference type="PROSITE" id="PS00690">
    <property type="entry name" value="DEAH_ATP_HELICASE"/>
    <property type="match status" value="1"/>
</dbReference>
<dbReference type="Proteomes" id="UP000695562">
    <property type="component" value="Unassembled WGS sequence"/>
</dbReference>
<comment type="subcellular location">
    <subcellularLocation>
        <location evidence="1">Nucleus</location>
        <location evidence="1">Nucleolus</location>
    </subcellularLocation>
</comment>
<dbReference type="GO" id="GO:0000462">
    <property type="term" value="P:maturation of SSU-rRNA from tricistronic rRNA transcript (SSU-rRNA, 5.8S rRNA, LSU-rRNA)"/>
    <property type="evidence" value="ECO:0007669"/>
    <property type="project" value="TreeGrafter"/>
</dbReference>
<feature type="compositionally biased region" description="Acidic residues" evidence="11">
    <location>
        <begin position="817"/>
        <end position="827"/>
    </location>
</feature>
<accession>A0A8J4PW25</accession>
<feature type="region of interest" description="Disordered" evidence="11">
    <location>
        <begin position="174"/>
        <end position="271"/>
    </location>
</feature>
<dbReference type="InterPro" id="IPR048333">
    <property type="entry name" value="HA2_WH"/>
</dbReference>
<comment type="caution">
    <text evidence="14">The sequence shown here is derived from an EMBL/GenBank/DDBJ whole genome shotgun (WGS) entry which is preliminary data.</text>
</comment>
<dbReference type="Pfam" id="PF21010">
    <property type="entry name" value="HA2_C"/>
    <property type="match status" value="1"/>
</dbReference>
<evidence type="ECO:0000256" key="1">
    <source>
        <dbReference type="ARBA" id="ARBA00004604"/>
    </source>
</evidence>
<evidence type="ECO:0000256" key="9">
    <source>
        <dbReference type="ARBA" id="ARBA00023242"/>
    </source>
</evidence>
<dbReference type="Gene3D" id="3.40.50.300">
    <property type="entry name" value="P-loop containing nucleotide triphosphate hydrolases"/>
    <property type="match status" value="3"/>
</dbReference>
<dbReference type="InterPro" id="IPR011709">
    <property type="entry name" value="DEAD-box_helicase_OB_fold"/>
</dbReference>
<feature type="domain" description="Helicase ATP-binding" evidence="12">
    <location>
        <begin position="411"/>
        <end position="598"/>
    </location>
</feature>
<evidence type="ECO:0000256" key="3">
    <source>
        <dbReference type="ARBA" id="ARBA00012552"/>
    </source>
</evidence>
<feature type="compositionally biased region" description="Basic residues" evidence="11">
    <location>
        <begin position="1080"/>
        <end position="1092"/>
    </location>
</feature>
<name>A0A8J4PW25_9MYCE</name>
<gene>
    <name evidence="14" type="ORF">CYY_003931</name>
</gene>
<dbReference type="SUPFAM" id="SSF52540">
    <property type="entry name" value="P-loop containing nucleoside triphosphate hydrolases"/>
    <property type="match status" value="1"/>
</dbReference>
<dbReference type="Pfam" id="PF04408">
    <property type="entry name" value="WHD_HA2"/>
    <property type="match status" value="1"/>
</dbReference>
<feature type="compositionally biased region" description="Acidic residues" evidence="11">
    <location>
        <begin position="737"/>
        <end position="809"/>
    </location>
</feature>